<evidence type="ECO:0000256" key="1">
    <source>
        <dbReference type="ARBA" id="ARBA00004203"/>
    </source>
</evidence>
<evidence type="ECO:0000256" key="5">
    <source>
        <dbReference type="SAM" id="Phobius"/>
    </source>
</evidence>
<accession>A0ABQ2EYL7</accession>
<dbReference type="Pfam" id="PF07963">
    <property type="entry name" value="N_methyl"/>
    <property type="match status" value="1"/>
</dbReference>
<comment type="subcellular location">
    <subcellularLocation>
        <location evidence="1">Cell outer membrane</location>
        <topology evidence="1">Single-pass membrane protein</topology>
    </subcellularLocation>
    <subcellularLocation>
        <location evidence="2">Periplasm</location>
    </subcellularLocation>
</comment>
<protein>
    <submittedName>
        <fullName evidence="6">Pili assembly chaperone</fullName>
    </submittedName>
</protein>
<dbReference type="RefSeq" id="WP_189010089.1">
    <property type="nucleotide sequence ID" value="NZ_BMPP01000013.1"/>
</dbReference>
<dbReference type="NCBIfam" id="TIGR02532">
    <property type="entry name" value="IV_pilin_GFxxxE"/>
    <property type="match status" value="1"/>
</dbReference>
<dbReference type="SUPFAM" id="SSF54523">
    <property type="entry name" value="Pili subunits"/>
    <property type="match status" value="1"/>
</dbReference>
<sequence length="148" mass="15598">MIRGFTLIELLMVLAIIGVLAAISAPSLLEYRRGVLVRHAATEVVELLNRAKMIARETKRDVTFTVDSGSKTVAVHQGSVTISSVTLNPAVSCIKTDEGTGPSCDAGPLKVSAPHGTFPTNPAAIEITEGSQTRSVYIIGVTGKLVVR</sequence>
<dbReference type="InterPro" id="IPR045584">
    <property type="entry name" value="Pilin-like"/>
</dbReference>
<reference evidence="7" key="1">
    <citation type="journal article" date="2019" name="Int. J. Syst. Evol. Microbiol.">
        <title>The Global Catalogue of Microorganisms (GCM) 10K type strain sequencing project: providing services to taxonomists for standard genome sequencing and annotation.</title>
        <authorList>
            <consortium name="The Broad Institute Genomics Platform"/>
            <consortium name="The Broad Institute Genome Sequencing Center for Infectious Disease"/>
            <person name="Wu L."/>
            <person name="Ma J."/>
        </authorList>
    </citation>
    <scope>NUCLEOTIDE SEQUENCE [LARGE SCALE GENOMIC DNA]</scope>
    <source>
        <strain evidence="7">JCM 30331</strain>
    </source>
</reference>
<comment type="caution">
    <text evidence="6">The sequence shown here is derived from an EMBL/GenBank/DDBJ whole genome shotgun (WGS) entry which is preliminary data.</text>
</comment>
<name>A0ABQ2EYL7_9DEIO</name>
<keyword evidence="7" id="KW-1185">Reference proteome</keyword>
<organism evidence="6 7">
    <name type="scientific">Deinococcus malanensis</name>
    <dbReference type="NCBI Taxonomy" id="1706855"/>
    <lineage>
        <taxon>Bacteria</taxon>
        <taxon>Thermotogati</taxon>
        <taxon>Deinococcota</taxon>
        <taxon>Deinococci</taxon>
        <taxon>Deinococcales</taxon>
        <taxon>Deinococcaceae</taxon>
        <taxon>Deinococcus</taxon>
    </lineage>
</organism>
<feature type="transmembrane region" description="Helical" evidence="5">
    <location>
        <begin position="6"/>
        <end position="29"/>
    </location>
</feature>
<dbReference type="Gene3D" id="3.30.700.10">
    <property type="entry name" value="Glycoprotein, Type 4 Pilin"/>
    <property type="match status" value="1"/>
</dbReference>
<keyword evidence="5" id="KW-0812">Transmembrane</keyword>
<keyword evidence="3" id="KW-0574">Periplasm</keyword>
<evidence type="ECO:0000313" key="7">
    <source>
        <dbReference type="Proteomes" id="UP000647587"/>
    </source>
</evidence>
<evidence type="ECO:0000256" key="3">
    <source>
        <dbReference type="ARBA" id="ARBA00022764"/>
    </source>
</evidence>
<dbReference type="InterPro" id="IPR012902">
    <property type="entry name" value="N_methyl_site"/>
</dbReference>
<keyword evidence="5" id="KW-1133">Transmembrane helix</keyword>
<keyword evidence="4" id="KW-0998">Cell outer membrane</keyword>
<evidence type="ECO:0000256" key="4">
    <source>
        <dbReference type="ARBA" id="ARBA00023237"/>
    </source>
</evidence>
<gene>
    <name evidence="6" type="ORF">GCM10008955_29070</name>
</gene>
<dbReference type="PROSITE" id="PS00409">
    <property type="entry name" value="PROKAR_NTER_METHYL"/>
    <property type="match status" value="1"/>
</dbReference>
<proteinExistence type="predicted"/>
<keyword evidence="5" id="KW-0472">Membrane</keyword>
<evidence type="ECO:0000313" key="6">
    <source>
        <dbReference type="EMBL" id="GGK33240.1"/>
    </source>
</evidence>
<evidence type="ECO:0000256" key="2">
    <source>
        <dbReference type="ARBA" id="ARBA00004418"/>
    </source>
</evidence>
<dbReference type="Proteomes" id="UP000647587">
    <property type="component" value="Unassembled WGS sequence"/>
</dbReference>
<dbReference type="EMBL" id="BMPP01000013">
    <property type="protein sequence ID" value="GGK33240.1"/>
    <property type="molecule type" value="Genomic_DNA"/>
</dbReference>